<dbReference type="InterPro" id="IPR050682">
    <property type="entry name" value="ModA/WtpA"/>
</dbReference>
<feature type="signal peptide" evidence="7">
    <location>
        <begin position="1"/>
        <end position="23"/>
    </location>
</feature>
<dbReference type="CDD" id="cd13539">
    <property type="entry name" value="PBP2_AvModA"/>
    <property type="match status" value="1"/>
</dbReference>
<feature type="binding site" evidence="6">
    <location>
        <position position="60"/>
    </location>
    <ligand>
        <name>molybdate</name>
        <dbReference type="ChEBI" id="CHEBI:36264"/>
    </ligand>
</feature>
<dbReference type="GO" id="GO:1901359">
    <property type="term" value="F:tungstate binding"/>
    <property type="evidence" value="ECO:0007669"/>
    <property type="project" value="UniProtKB-ARBA"/>
</dbReference>
<dbReference type="GO" id="GO:0015689">
    <property type="term" value="P:molybdate ion transport"/>
    <property type="evidence" value="ECO:0007669"/>
    <property type="project" value="InterPro"/>
</dbReference>
<feature type="binding site" evidence="6">
    <location>
        <position position="168"/>
    </location>
    <ligand>
        <name>molybdate</name>
        <dbReference type="ChEBI" id="CHEBI:36264"/>
    </ligand>
</feature>
<feature type="chain" id="PRO_5043554439" evidence="7">
    <location>
        <begin position="24"/>
        <end position="251"/>
    </location>
</feature>
<evidence type="ECO:0000256" key="3">
    <source>
        <dbReference type="ARBA" id="ARBA00022723"/>
    </source>
</evidence>
<evidence type="ECO:0000256" key="1">
    <source>
        <dbReference type="ARBA" id="ARBA00009175"/>
    </source>
</evidence>
<dbReference type="EMBL" id="JAJNCT010000005">
    <property type="protein sequence ID" value="MCD2164243.1"/>
    <property type="molecule type" value="Genomic_DNA"/>
</dbReference>
<keyword evidence="9" id="KW-1185">Reference proteome</keyword>
<dbReference type="Proteomes" id="UP001199260">
    <property type="component" value="Unassembled WGS sequence"/>
</dbReference>
<dbReference type="PIRSF" id="PIRSF004846">
    <property type="entry name" value="ModA"/>
    <property type="match status" value="1"/>
</dbReference>
<dbReference type="GO" id="GO:0030973">
    <property type="term" value="F:molybdate ion binding"/>
    <property type="evidence" value="ECO:0007669"/>
    <property type="project" value="InterPro"/>
</dbReference>
<accession>A0AAW4XRQ0</accession>
<protein>
    <submittedName>
        <fullName evidence="8">Molybdate ABC transporter substrate-binding protein</fullName>
    </submittedName>
</protein>
<proteinExistence type="inferred from homology"/>
<evidence type="ECO:0000256" key="5">
    <source>
        <dbReference type="ARBA" id="ARBA00062515"/>
    </source>
</evidence>
<sequence length="251" mass="26380">MTAHRFAPLALSLLAAFATGAHADEVSVAVAANFTAPMQKIAAEFEKDSGHKAVLSFGATGKFYAQISNGAPFGILLAADDTTPAKLAEEGKGVAASRFTYAIGQLVLWSKQTGYVDDKGAVLKTGDYRHIAIANPKLAPYGLAAMETLKHLGLTDAVTPKIVQGENIGQTYQFAASGNAQLGFVALSQVMEDGKLREGSAWIVPSAMHEPIRQDAILLSSAKGNAAATALMEYLKGDKARAIIQSYGYAF</sequence>
<keyword evidence="2 6" id="KW-0500">Molybdenum</keyword>
<comment type="subunit">
    <text evidence="5">The complex is composed of two ATP-binding proteins (ModC), two transmembrane proteins (ModB) and a solute-binding protein (ModA).</text>
</comment>
<dbReference type="InterPro" id="IPR044084">
    <property type="entry name" value="AvModA-like_subst-bd"/>
</dbReference>
<evidence type="ECO:0000256" key="4">
    <source>
        <dbReference type="ARBA" id="ARBA00022729"/>
    </source>
</evidence>
<dbReference type="PANTHER" id="PTHR30632:SF14">
    <property type="entry name" value="TUNGSTATE_MOLYBDATE_CHROMATE-BINDING PROTEIN MODA"/>
    <property type="match status" value="1"/>
</dbReference>
<dbReference type="InterPro" id="IPR005950">
    <property type="entry name" value="ModA"/>
</dbReference>
<keyword evidence="3 6" id="KW-0479">Metal-binding</keyword>
<dbReference type="RefSeq" id="WP_230772879.1">
    <property type="nucleotide sequence ID" value="NZ_JAJNCT010000005.1"/>
</dbReference>
<keyword evidence="4 7" id="KW-0732">Signal</keyword>
<organism evidence="8 9">
    <name type="scientific">Comamonas koreensis</name>
    <dbReference type="NCBI Taxonomy" id="160825"/>
    <lineage>
        <taxon>Bacteria</taxon>
        <taxon>Pseudomonadati</taxon>
        <taxon>Pseudomonadota</taxon>
        <taxon>Betaproteobacteria</taxon>
        <taxon>Burkholderiales</taxon>
        <taxon>Comamonadaceae</taxon>
        <taxon>Comamonas</taxon>
    </lineage>
</organism>
<evidence type="ECO:0000256" key="7">
    <source>
        <dbReference type="SAM" id="SignalP"/>
    </source>
</evidence>
<comment type="caution">
    <text evidence="8">The sequence shown here is derived from an EMBL/GenBank/DDBJ whole genome shotgun (WGS) entry which is preliminary data.</text>
</comment>
<dbReference type="GO" id="GO:0046872">
    <property type="term" value="F:metal ion binding"/>
    <property type="evidence" value="ECO:0007669"/>
    <property type="project" value="UniProtKB-KW"/>
</dbReference>
<evidence type="ECO:0000256" key="6">
    <source>
        <dbReference type="PIRSR" id="PIRSR004846-1"/>
    </source>
</evidence>
<name>A0AAW4XRQ0_9BURK</name>
<dbReference type="NCBIfam" id="TIGR01256">
    <property type="entry name" value="modA"/>
    <property type="match status" value="1"/>
</dbReference>
<gene>
    <name evidence="8" type="primary">modA</name>
    <name evidence="8" type="ORF">LPW39_03725</name>
</gene>
<comment type="similarity">
    <text evidence="1">Belongs to the bacterial solute-binding protein ModA family.</text>
</comment>
<evidence type="ECO:0000313" key="8">
    <source>
        <dbReference type="EMBL" id="MCD2164243.1"/>
    </source>
</evidence>
<evidence type="ECO:0000313" key="9">
    <source>
        <dbReference type="Proteomes" id="UP001199260"/>
    </source>
</evidence>
<dbReference type="FunFam" id="3.40.190.10:FF:000035">
    <property type="entry name" value="Molybdate ABC transporter substrate-binding protein"/>
    <property type="match status" value="1"/>
</dbReference>
<dbReference type="Pfam" id="PF13531">
    <property type="entry name" value="SBP_bac_11"/>
    <property type="match status" value="1"/>
</dbReference>
<evidence type="ECO:0000256" key="2">
    <source>
        <dbReference type="ARBA" id="ARBA00022505"/>
    </source>
</evidence>
<dbReference type="Gene3D" id="3.40.190.10">
    <property type="entry name" value="Periplasmic binding protein-like II"/>
    <property type="match status" value="2"/>
</dbReference>
<dbReference type="SUPFAM" id="SSF53850">
    <property type="entry name" value="Periplasmic binding protein-like II"/>
    <property type="match status" value="1"/>
</dbReference>
<dbReference type="AlphaFoldDB" id="A0AAW4XRQ0"/>
<reference evidence="8 9" key="1">
    <citation type="submission" date="2021-11" db="EMBL/GenBank/DDBJ databases">
        <title>Genome sequence.</title>
        <authorList>
            <person name="Sun Q."/>
        </authorList>
    </citation>
    <scope>NUCLEOTIDE SEQUENCE [LARGE SCALE GENOMIC DNA]</scope>
    <source>
        <strain evidence="8 9">KCTC 12005</strain>
    </source>
</reference>
<dbReference type="PANTHER" id="PTHR30632">
    <property type="entry name" value="MOLYBDATE-BINDING PERIPLASMIC PROTEIN"/>
    <property type="match status" value="1"/>
</dbReference>